<accession>A0A811LTZ9</accession>
<dbReference type="Pfam" id="PF00465">
    <property type="entry name" value="Fe-ADH"/>
    <property type="match status" value="1"/>
</dbReference>
<evidence type="ECO:0000256" key="6">
    <source>
        <dbReference type="ARBA" id="ARBA00023002"/>
    </source>
</evidence>
<dbReference type="Proteomes" id="UP000614601">
    <property type="component" value="Unassembled WGS sequence"/>
</dbReference>
<evidence type="ECO:0000256" key="10">
    <source>
        <dbReference type="SAM" id="MobiDB-lite"/>
    </source>
</evidence>
<evidence type="ECO:0000256" key="9">
    <source>
        <dbReference type="ARBA" id="ARBA00049496"/>
    </source>
</evidence>
<dbReference type="GO" id="GO:0005739">
    <property type="term" value="C:mitochondrion"/>
    <property type="evidence" value="ECO:0007669"/>
    <property type="project" value="UniProtKB-SubCell"/>
</dbReference>
<comment type="caution">
    <text evidence="13">The sequence shown here is derived from an EMBL/GenBank/DDBJ whole genome shotgun (WGS) entry which is preliminary data.</text>
</comment>
<keyword evidence="6" id="KW-0560">Oxidoreductase</keyword>
<dbReference type="Pfam" id="PF25137">
    <property type="entry name" value="ADH_Fe_C"/>
    <property type="match status" value="1"/>
</dbReference>
<dbReference type="GO" id="GO:0004022">
    <property type="term" value="F:alcohol dehydrogenase (NAD+) activity"/>
    <property type="evidence" value="ECO:0007669"/>
    <property type="project" value="InterPro"/>
</dbReference>
<evidence type="ECO:0000256" key="1">
    <source>
        <dbReference type="ARBA" id="ARBA00000813"/>
    </source>
</evidence>
<dbReference type="EMBL" id="CAJFDH010000006">
    <property type="protein sequence ID" value="CAD5230821.1"/>
    <property type="molecule type" value="Genomic_DNA"/>
</dbReference>
<evidence type="ECO:0000256" key="5">
    <source>
        <dbReference type="ARBA" id="ARBA00022946"/>
    </source>
</evidence>
<dbReference type="InterPro" id="IPR001670">
    <property type="entry name" value="ADH_Fe/GldA"/>
</dbReference>
<name>A0A811LTZ9_9BILA</name>
<evidence type="ECO:0000256" key="7">
    <source>
        <dbReference type="ARBA" id="ARBA00023128"/>
    </source>
</evidence>
<protein>
    <recommendedName>
        <fullName evidence="4">hydroxyacid-oxoacid transhydrogenase</fullName>
        <ecNumber evidence="4">1.1.99.24</ecNumber>
    </recommendedName>
</protein>
<dbReference type="PANTHER" id="PTHR11496">
    <property type="entry name" value="ALCOHOL DEHYDROGENASE"/>
    <property type="match status" value="1"/>
</dbReference>
<dbReference type="InterPro" id="IPR018211">
    <property type="entry name" value="ADH_Fe_CS"/>
</dbReference>
<evidence type="ECO:0000259" key="12">
    <source>
        <dbReference type="Pfam" id="PF25137"/>
    </source>
</evidence>
<proteinExistence type="inferred from homology"/>
<organism evidence="13 14">
    <name type="scientific">Bursaphelenchus okinawaensis</name>
    <dbReference type="NCBI Taxonomy" id="465554"/>
    <lineage>
        <taxon>Eukaryota</taxon>
        <taxon>Metazoa</taxon>
        <taxon>Ecdysozoa</taxon>
        <taxon>Nematoda</taxon>
        <taxon>Chromadorea</taxon>
        <taxon>Rhabditida</taxon>
        <taxon>Tylenchina</taxon>
        <taxon>Tylenchomorpha</taxon>
        <taxon>Aphelenchoidea</taxon>
        <taxon>Aphelenchoididae</taxon>
        <taxon>Bursaphelenchus</taxon>
    </lineage>
</organism>
<dbReference type="InterPro" id="IPR039697">
    <property type="entry name" value="Alcohol_dehydrogenase_Fe"/>
</dbReference>
<feature type="region of interest" description="Disordered" evidence="10">
    <location>
        <begin position="443"/>
        <end position="472"/>
    </location>
</feature>
<gene>
    <name evidence="13" type="ORF">BOKJ2_LOCUS14333</name>
</gene>
<dbReference type="PANTHER" id="PTHR11496:SF83">
    <property type="entry name" value="HYDROXYACID-OXOACID TRANSHYDROGENASE, MITOCHONDRIAL"/>
    <property type="match status" value="1"/>
</dbReference>
<dbReference type="EC" id="1.1.99.24" evidence="4"/>
<evidence type="ECO:0000259" key="11">
    <source>
        <dbReference type="Pfam" id="PF00465"/>
    </source>
</evidence>
<dbReference type="OrthoDB" id="339764at2759"/>
<dbReference type="GO" id="GO:0047988">
    <property type="term" value="F:hydroxyacid-oxoacid transhydrogenase activity"/>
    <property type="evidence" value="ECO:0007669"/>
    <property type="project" value="UniProtKB-EC"/>
</dbReference>
<dbReference type="AlphaFoldDB" id="A0A811LTZ9"/>
<comment type="similarity">
    <text evidence="3">Belongs to the iron-containing alcohol dehydrogenase family. Hydroxyacid-oxoacid transhydrogenase subfamily.</text>
</comment>
<dbReference type="FunFam" id="1.20.1090.10:FF:000003">
    <property type="entry name" value="Probable hydroxyacid-oxoacid transhydrogenase, mitochondrial"/>
    <property type="match status" value="1"/>
</dbReference>
<comment type="subcellular location">
    <subcellularLocation>
        <location evidence="2">Mitochondrion</location>
    </subcellularLocation>
</comment>
<keyword evidence="7" id="KW-0496">Mitochondrion</keyword>
<dbReference type="EMBL" id="CAJFCW020000006">
    <property type="protein sequence ID" value="CAG9128015.1"/>
    <property type="molecule type" value="Genomic_DNA"/>
</dbReference>
<feature type="domain" description="Alcohol dehydrogenase iron-type/glycerol dehydrogenase GldA" evidence="11">
    <location>
        <begin position="54"/>
        <end position="226"/>
    </location>
</feature>
<dbReference type="SUPFAM" id="SSF56796">
    <property type="entry name" value="Dehydroquinate synthase-like"/>
    <property type="match status" value="1"/>
</dbReference>
<dbReference type="Gene3D" id="3.40.50.1970">
    <property type="match status" value="1"/>
</dbReference>
<sequence>MSVSKASQARNIINLFSKAKIQCPHHQQSVGHEVVRHQHGDGGCEYAFEMISSTLRFGSGVTSEIAHDVRNMKAKRPLVITDKNVAKTRAFVEVASSLQRNNVAYDVFDDVLCEPSDASMLKAINFARSQNFDCFIAVGGGSVMDTTKAAALFASNPNAEFLDYVQPPFGKGIIPENVMKPLIAVPTTAGTGSETTAVSIFDLPERECKAGIRLRAIKPLLAIIDPLNVLSMPRNVAIYSGFDVLCHALESYTAKPFYERQPRPATPMERPVYQGSNPISDVWVREALRIIRKYFRRSIFDPEDVEARTEMLKASSFAGMGFGNAGVHLCHGLSYPISSQGKRYTDPHYASNHPLIPHGLSVVTTAPADFLFTTDAYPKRHLEAAQLLGADLNDHASADMTAKKLADEIRGFMKDFGCPNGLKSLGFDRADVDKLADRATGSLKRVESHQKTRTQTLWPKSTKPRWNATRLP</sequence>
<evidence type="ECO:0000313" key="14">
    <source>
        <dbReference type="Proteomes" id="UP000614601"/>
    </source>
</evidence>
<comment type="catalytic activity">
    <reaction evidence="1">
        <text>(S)-3-hydroxybutanoate + 2-oxoglutarate = (R)-2-hydroxyglutarate + acetoacetate</text>
        <dbReference type="Rhea" id="RHEA:23048"/>
        <dbReference type="ChEBI" id="CHEBI:11047"/>
        <dbReference type="ChEBI" id="CHEBI:13705"/>
        <dbReference type="ChEBI" id="CHEBI:15801"/>
        <dbReference type="ChEBI" id="CHEBI:16810"/>
        <dbReference type="EC" id="1.1.99.24"/>
    </reaction>
</comment>
<feature type="domain" description="Fe-containing alcohol dehydrogenase-like C-terminal" evidence="12">
    <location>
        <begin position="272"/>
        <end position="440"/>
    </location>
</feature>
<dbReference type="GO" id="GO:0046872">
    <property type="term" value="F:metal ion binding"/>
    <property type="evidence" value="ECO:0007669"/>
    <property type="project" value="InterPro"/>
</dbReference>
<dbReference type="CDD" id="cd08190">
    <property type="entry name" value="HOT"/>
    <property type="match status" value="1"/>
</dbReference>
<dbReference type="PROSITE" id="PS00913">
    <property type="entry name" value="ADH_IRON_1"/>
    <property type="match status" value="1"/>
</dbReference>
<evidence type="ECO:0000313" key="13">
    <source>
        <dbReference type="EMBL" id="CAD5230821.1"/>
    </source>
</evidence>
<evidence type="ECO:0000256" key="2">
    <source>
        <dbReference type="ARBA" id="ARBA00004173"/>
    </source>
</evidence>
<evidence type="ECO:0000256" key="8">
    <source>
        <dbReference type="ARBA" id="ARBA00024921"/>
    </source>
</evidence>
<keyword evidence="5" id="KW-0809">Transit peptide</keyword>
<dbReference type="InterPro" id="IPR042157">
    <property type="entry name" value="HOT"/>
</dbReference>
<dbReference type="Gene3D" id="1.20.1090.10">
    <property type="entry name" value="Dehydroquinate synthase-like - alpha domain"/>
    <property type="match status" value="1"/>
</dbReference>
<reference evidence="13" key="1">
    <citation type="submission" date="2020-09" db="EMBL/GenBank/DDBJ databases">
        <authorList>
            <person name="Kikuchi T."/>
        </authorList>
    </citation>
    <scope>NUCLEOTIDE SEQUENCE</scope>
    <source>
        <strain evidence="13">SH1</strain>
    </source>
</reference>
<keyword evidence="14" id="KW-1185">Reference proteome</keyword>
<dbReference type="Proteomes" id="UP000783686">
    <property type="component" value="Unassembled WGS sequence"/>
</dbReference>
<comment type="function">
    <text evidence="8">Catalyzes the cofactor-independent reversible oxidation of gamma-hydroxybutyrate (GHB) to succinic semialdehyde (SSA) coupled to reduction of 2-ketoglutarate (2-KG) to D-2-hydroxyglutarate (D-2-HG). L-3-hydroxybutyrate (L-3-OHB) is also a substrate for HOT when using 2-KG as hydrogen acceptor, resulting in the formation of D-2-HG.</text>
</comment>
<dbReference type="FunFam" id="3.40.50.1970:FF:000003">
    <property type="entry name" value="Alcohol dehydrogenase, iron-containing"/>
    <property type="match status" value="1"/>
</dbReference>
<evidence type="ECO:0000256" key="3">
    <source>
        <dbReference type="ARBA" id="ARBA00010005"/>
    </source>
</evidence>
<dbReference type="InterPro" id="IPR056798">
    <property type="entry name" value="ADH_Fe_C"/>
</dbReference>
<comment type="catalytic activity">
    <reaction evidence="9">
        <text>4-hydroxybutanoate + 2-oxoglutarate = (R)-2-hydroxyglutarate + succinate semialdehyde</text>
        <dbReference type="Rhea" id="RHEA:24734"/>
        <dbReference type="ChEBI" id="CHEBI:15801"/>
        <dbReference type="ChEBI" id="CHEBI:16724"/>
        <dbReference type="ChEBI" id="CHEBI:16810"/>
        <dbReference type="ChEBI" id="CHEBI:57706"/>
        <dbReference type="EC" id="1.1.99.24"/>
    </reaction>
</comment>
<evidence type="ECO:0000256" key="4">
    <source>
        <dbReference type="ARBA" id="ARBA00013182"/>
    </source>
</evidence>